<gene>
    <name evidence="2" type="ORF">PHYPA_013914</name>
</gene>
<evidence type="ECO:0000313" key="2">
    <source>
        <dbReference type="EMBL" id="PNR46794.1"/>
    </source>
</evidence>
<organism evidence="2">
    <name type="scientific">Physcomitrium patens</name>
    <name type="common">Spreading-leaved earth moss</name>
    <name type="synonym">Physcomitrella patens</name>
    <dbReference type="NCBI Taxonomy" id="3218"/>
    <lineage>
        <taxon>Eukaryota</taxon>
        <taxon>Viridiplantae</taxon>
        <taxon>Streptophyta</taxon>
        <taxon>Embryophyta</taxon>
        <taxon>Bryophyta</taxon>
        <taxon>Bryophytina</taxon>
        <taxon>Bryopsida</taxon>
        <taxon>Funariidae</taxon>
        <taxon>Funariales</taxon>
        <taxon>Funariaceae</taxon>
        <taxon>Physcomitrium</taxon>
    </lineage>
</organism>
<name>A0A2K1JZ42_PHYPA</name>
<dbReference type="EnsemblPlants" id="Pp3c10_15400V3.1">
    <property type="protein sequence ID" value="PAC:32901784.CDS.1"/>
    <property type="gene ID" value="Pp3c10_15400"/>
</dbReference>
<protein>
    <submittedName>
        <fullName evidence="2 3">Uncharacterized protein</fullName>
    </submittedName>
</protein>
<evidence type="ECO:0000313" key="3">
    <source>
        <dbReference type="EnsemblPlants" id="PAC:32901784.CDS.1"/>
    </source>
</evidence>
<sequence>MGGHGSHNILPQKRWNMYNSDDRGRT</sequence>
<dbReference type="EMBL" id="ABEU02000010">
    <property type="protein sequence ID" value="PNR46794.1"/>
    <property type="molecule type" value="Genomic_DNA"/>
</dbReference>
<reference evidence="2 4" key="1">
    <citation type="journal article" date="2008" name="Science">
        <title>The Physcomitrella genome reveals evolutionary insights into the conquest of land by plants.</title>
        <authorList>
            <person name="Rensing S."/>
            <person name="Lang D."/>
            <person name="Zimmer A."/>
            <person name="Terry A."/>
            <person name="Salamov A."/>
            <person name="Shapiro H."/>
            <person name="Nishiyama T."/>
            <person name="Perroud P.-F."/>
            <person name="Lindquist E."/>
            <person name="Kamisugi Y."/>
            <person name="Tanahashi T."/>
            <person name="Sakakibara K."/>
            <person name="Fujita T."/>
            <person name="Oishi K."/>
            <person name="Shin-I T."/>
            <person name="Kuroki Y."/>
            <person name="Toyoda A."/>
            <person name="Suzuki Y."/>
            <person name="Hashimoto A."/>
            <person name="Yamaguchi K."/>
            <person name="Sugano A."/>
            <person name="Kohara Y."/>
            <person name="Fujiyama A."/>
            <person name="Anterola A."/>
            <person name="Aoki S."/>
            <person name="Ashton N."/>
            <person name="Barbazuk W.B."/>
            <person name="Barker E."/>
            <person name="Bennetzen J."/>
            <person name="Bezanilla M."/>
            <person name="Blankenship R."/>
            <person name="Cho S.H."/>
            <person name="Dutcher S."/>
            <person name="Estelle M."/>
            <person name="Fawcett J.A."/>
            <person name="Gundlach H."/>
            <person name="Hanada K."/>
            <person name="Heyl A."/>
            <person name="Hicks K.A."/>
            <person name="Hugh J."/>
            <person name="Lohr M."/>
            <person name="Mayer K."/>
            <person name="Melkozernov A."/>
            <person name="Murata T."/>
            <person name="Nelson D."/>
            <person name="Pils B."/>
            <person name="Prigge M."/>
            <person name="Reiss B."/>
            <person name="Renner T."/>
            <person name="Rombauts S."/>
            <person name="Rushton P."/>
            <person name="Sanderfoot A."/>
            <person name="Schween G."/>
            <person name="Shiu S.-H."/>
            <person name="Stueber K."/>
            <person name="Theodoulou F.L."/>
            <person name="Tu H."/>
            <person name="Van de Peer Y."/>
            <person name="Verrier P.J."/>
            <person name="Waters E."/>
            <person name="Wood A."/>
            <person name="Yang L."/>
            <person name="Cove D."/>
            <person name="Cuming A."/>
            <person name="Hasebe M."/>
            <person name="Lucas S."/>
            <person name="Mishler D.B."/>
            <person name="Reski R."/>
            <person name="Grigoriev I."/>
            <person name="Quatrano R.S."/>
            <person name="Boore J.L."/>
        </authorList>
    </citation>
    <scope>NUCLEOTIDE SEQUENCE [LARGE SCALE GENOMIC DNA]</scope>
    <source>
        <strain evidence="3 4">cv. Gransden 2004</strain>
    </source>
</reference>
<evidence type="ECO:0000256" key="1">
    <source>
        <dbReference type="SAM" id="MobiDB-lite"/>
    </source>
</evidence>
<reference evidence="3" key="3">
    <citation type="submission" date="2020-12" db="UniProtKB">
        <authorList>
            <consortium name="EnsemblPlants"/>
        </authorList>
    </citation>
    <scope>IDENTIFICATION</scope>
</reference>
<feature type="region of interest" description="Disordered" evidence="1">
    <location>
        <begin position="1"/>
        <end position="26"/>
    </location>
</feature>
<dbReference type="Proteomes" id="UP000006727">
    <property type="component" value="Chromosome 10"/>
</dbReference>
<dbReference type="Gramene" id="Pp3c10_15400V3.1">
    <property type="protein sequence ID" value="PAC:32901784.CDS.1"/>
    <property type="gene ID" value="Pp3c10_15400"/>
</dbReference>
<dbReference type="AlphaFoldDB" id="A0A2K1JZ42"/>
<dbReference type="InParanoid" id="A0A2K1JZ42"/>
<evidence type="ECO:0000313" key="4">
    <source>
        <dbReference type="Proteomes" id="UP000006727"/>
    </source>
</evidence>
<reference evidence="2 4" key="2">
    <citation type="journal article" date="2018" name="Plant J.">
        <title>The Physcomitrella patens chromosome-scale assembly reveals moss genome structure and evolution.</title>
        <authorList>
            <person name="Lang D."/>
            <person name="Ullrich K.K."/>
            <person name="Murat F."/>
            <person name="Fuchs J."/>
            <person name="Jenkins J."/>
            <person name="Haas F.B."/>
            <person name="Piednoel M."/>
            <person name="Gundlach H."/>
            <person name="Van Bel M."/>
            <person name="Meyberg R."/>
            <person name="Vives C."/>
            <person name="Morata J."/>
            <person name="Symeonidi A."/>
            <person name="Hiss M."/>
            <person name="Muchero W."/>
            <person name="Kamisugi Y."/>
            <person name="Saleh O."/>
            <person name="Blanc G."/>
            <person name="Decker E.L."/>
            <person name="van Gessel N."/>
            <person name="Grimwood J."/>
            <person name="Hayes R.D."/>
            <person name="Graham S.W."/>
            <person name="Gunter L.E."/>
            <person name="McDaniel S.F."/>
            <person name="Hoernstein S.N.W."/>
            <person name="Larsson A."/>
            <person name="Li F.W."/>
            <person name="Perroud P.F."/>
            <person name="Phillips J."/>
            <person name="Ranjan P."/>
            <person name="Rokshar D.S."/>
            <person name="Rothfels C.J."/>
            <person name="Schneider L."/>
            <person name="Shu S."/>
            <person name="Stevenson D.W."/>
            <person name="Thummler F."/>
            <person name="Tillich M."/>
            <person name="Villarreal Aguilar J.C."/>
            <person name="Widiez T."/>
            <person name="Wong G.K."/>
            <person name="Wymore A."/>
            <person name="Zhang Y."/>
            <person name="Zimmer A.D."/>
            <person name="Quatrano R.S."/>
            <person name="Mayer K.F.X."/>
            <person name="Goodstein D."/>
            <person name="Casacuberta J.M."/>
            <person name="Vandepoele K."/>
            <person name="Reski R."/>
            <person name="Cuming A.C."/>
            <person name="Tuskan G.A."/>
            <person name="Maumus F."/>
            <person name="Salse J."/>
            <person name="Schmutz J."/>
            <person name="Rensing S.A."/>
        </authorList>
    </citation>
    <scope>NUCLEOTIDE SEQUENCE [LARGE SCALE GENOMIC DNA]</scope>
    <source>
        <strain evidence="3 4">cv. Gransden 2004</strain>
    </source>
</reference>
<proteinExistence type="predicted"/>
<accession>A0A2K1JZ42</accession>
<keyword evidence="4" id="KW-1185">Reference proteome</keyword>